<dbReference type="InterPro" id="IPR026995">
    <property type="entry name" value="Astrotactin"/>
</dbReference>
<evidence type="ECO:0000256" key="8">
    <source>
        <dbReference type="ARBA" id="ARBA00022490"/>
    </source>
</evidence>
<protein>
    <recommendedName>
        <fullName evidence="24">Astrotactin-2</fullName>
    </recommendedName>
</protein>
<dbReference type="GO" id="GO:0001764">
    <property type="term" value="P:neuron migration"/>
    <property type="evidence" value="ECO:0007669"/>
    <property type="project" value="InterPro"/>
</dbReference>
<dbReference type="GO" id="GO:0007158">
    <property type="term" value="P:neuron cell-cell adhesion"/>
    <property type="evidence" value="ECO:0007669"/>
    <property type="project" value="TreeGrafter"/>
</dbReference>
<dbReference type="AlphaFoldDB" id="L9LA73"/>
<comment type="similarity">
    <text evidence="22">Belongs to the astrotactin family.</text>
</comment>
<evidence type="ECO:0000256" key="17">
    <source>
        <dbReference type="ARBA" id="ARBA00022989"/>
    </source>
</evidence>
<evidence type="ECO:0000256" key="1">
    <source>
        <dbReference type="ARBA" id="ARBA00004132"/>
    </source>
</evidence>
<evidence type="ECO:0000256" key="20">
    <source>
        <dbReference type="ARBA" id="ARBA00023180"/>
    </source>
</evidence>
<dbReference type="GO" id="GO:0030136">
    <property type="term" value="C:clathrin-coated vesicle"/>
    <property type="evidence" value="ECO:0007669"/>
    <property type="project" value="UniProtKB-SubCell"/>
</dbReference>
<dbReference type="GO" id="GO:0016020">
    <property type="term" value="C:membrane"/>
    <property type="evidence" value="ECO:0007669"/>
    <property type="project" value="UniProtKB-SubCell"/>
</dbReference>
<keyword evidence="9" id="KW-0245">EGF-like domain</keyword>
<evidence type="ECO:0000256" key="15">
    <source>
        <dbReference type="ARBA" id="ARBA00022837"/>
    </source>
</evidence>
<evidence type="ECO:0000256" key="9">
    <source>
        <dbReference type="ARBA" id="ARBA00022536"/>
    </source>
</evidence>
<evidence type="ECO:0000256" key="18">
    <source>
        <dbReference type="ARBA" id="ARBA00023136"/>
    </source>
</evidence>
<dbReference type="Pfam" id="PF14670">
    <property type="entry name" value="FXa_inhibition"/>
    <property type="match status" value="1"/>
</dbReference>
<evidence type="ECO:0000256" key="3">
    <source>
        <dbReference type="ARBA" id="ARBA00004412"/>
    </source>
</evidence>
<name>L9LA73_TUPCH</name>
<dbReference type="GO" id="GO:0005938">
    <property type="term" value="C:cell cortex"/>
    <property type="evidence" value="ECO:0007669"/>
    <property type="project" value="UniProtKB-SubCell"/>
</dbReference>
<keyword evidence="11" id="KW-0479">Metal-binding</keyword>
<dbReference type="EMBL" id="KB320489">
    <property type="protein sequence ID" value="ELW70632.1"/>
    <property type="molecule type" value="Genomic_DNA"/>
</dbReference>
<accession>L9LA73</accession>
<dbReference type="InParanoid" id="L9LA73"/>
<dbReference type="Gene3D" id="2.10.25.10">
    <property type="entry name" value="Laminin"/>
    <property type="match status" value="1"/>
</dbReference>
<sequence>MKDGSGCYDHSKGIDCSDGFNGGCEQLCLQQTLPLPYDATSSTIFMFCGCVEEYKLAPDGKSCLMLSDVCEGPKCLKADSKFNDTLFGEMLHGYNNRTQHVNQGQVFQMTFRYGILS</sequence>
<comment type="subcellular location">
    <subcellularLocation>
        <location evidence="5">Cytoplasm</location>
        <location evidence="5">Cell cortex</location>
    </subcellularLocation>
    <subcellularLocation>
        <location evidence="1">Cytoplasmic vesicle</location>
        <location evidence="1">Clathrin-coated vesicle</location>
    </subcellularLocation>
    <subcellularLocation>
        <location evidence="3">Early endosome</location>
    </subcellularLocation>
    <subcellularLocation>
        <location evidence="6">Late endosome</location>
    </subcellularLocation>
    <subcellularLocation>
        <location evidence="2">Membrane</location>
        <topology evidence="2">Multi-pass membrane protein</topology>
    </subcellularLocation>
    <subcellularLocation>
        <location evidence="4">Perikaryon</location>
    </subcellularLocation>
</comment>
<dbReference type="PANTHER" id="PTHR16592">
    <property type="entry name" value="ASTROTACTIN-1-LIKE"/>
    <property type="match status" value="1"/>
</dbReference>
<dbReference type="GO" id="GO:0043204">
    <property type="term" value="C:perikaryon"/>
    <property type="evidence" value="ECO:0007669"/>
    <property type="project" value="UniProtKB-SubCell"/>
</dbReference>
<evidence type="ECO:0000256" key="13">
    <source>
        <dbReference type="ARBA" id="ARBA00022737"/>
    </source>
</evidence>
<dbReference type="FunFam" id="2.10.25.10:FF:000288">
    <property type="entry name" value="Astrotactin 2"/>
    <property type="match status" value="1"/>
</dbReference>
<keyword evidence="7" id="KW-0813">Transport</keyword>
<evidence type="ECO:0000256" key="5">
    <source>
        <dbReference type="ARBA" id="ARBA00004544"/>
    </source>
</evidence>
<comment type="subunit">
    <text evidence="23">Interacts with ASTN1; the interaction is not calcium-dependent.</text>
</comment>
<evidence type="ECO:0000256" key="24">
    <source>
        <dbReference type="ARBA" id="ARBA00071694"/>
    </source>
</evidence>
<evidence type="ECO:0000313" key="26">
    <source>
        <dbReference type="Proteomes" id="UP000011518"/>
    </source>
</evidence>
<keyword evidence="8" id="KW-0963">Cytoplasm</keyword>
<keyword evidence="10" id="KW-0812">Transmembrane</keyword>
<organism evidence="25 26">
    <name type="scientific">Tupaia chinensis</name>
    <name type="common">Chinese tree shrew</name>
    <name type="synonym">Tupaia belangeri chinensis</name>
    <dbReference type="NCBI Taxonomy" id="246437"/>
    <lineage>
        <taxon>Eukaryota</taxon>
        <taxon>Metazoa</taxon>
        <taxon>Chordata</taxon>
        <taxon>Craniata</taxon>
        <taxon>Vertebrata</taxon>
        <taxon>Euteleostomi</taxon>
        <taxon>Mammalia</taxon>
        <taxon>Eutheria</taxon>
        <taxon>Euarchontoglires</taxon>
        <taxon>Scandentia</taxon>
        <taxon>Tupaiidae</taxon>
        <taxon>Tupaia</taxon>
    </lineage>
</organism>
<keyword evidence="26" id="KW-1185">Reference proteome</keyword>
<keyword evidence="20" id="KW-0325">Glycoprotein</keyword>
<dbReference type="GO" id="GO:0046872">
    <property type="term" value="F:metal ion binding"/>
    <property type="evidence" value="ECO:0007669"/>
    <property type="project" value="UniProtKB-KW"/>
</dbReference>
<dbReference type="PANTHER" id="PTHR16592:SF2">
    <property type="entry name" value="ASTROTACTIN-2"/>
    <property type="match status" value="1"/>
</dbReference>
<evidence type="ECO:0000256" key="11">
    <source>
        <dbReference type="ARBA" id="ARBA00022723"/>
    </source>
</evidence>
<evidence type="ECO:0000256" key="22">
    <source>
        <dbReference type="ARBA" id="ARBA00061421"/>
    </source>
</evidence>
<evidence type="ECO:0000256" key="23">
    <source>
        <dbReference type="ARBA" id="ARBA00065119"/>
    </source>
</evidence>
<reference evidence="26" key="1">
    <citation type="submission" date="2012-07" db="EMBL/GenBank/DDBJ databases">
        <title>Genome of the Chinese tree shrew, a rising model animal genetically related to primates.</title>
        <authorList>
            <person name="Zhang G."/>
            <person name="Fan Y."/>
            <person name="Yao Y."/>
            <person name="Huang Z."/>
        </authorList>
    </citation>
    <scope>NUCLEOTIDE SEQUENCE [LARGE SCALE GENOMIC DNA]</scope>
</reference>
<evidence type="ECO:0000256" key="21">
    <source>
        <dbReference type="ARBA" id="ARBA00023329"/>
    </source>
</evidence>
<keyword evidence="14" id="KW-0967">Endosome</keyword>
<dbReference type="GO" id="GO:0015031">
    <property type="term" value="P:protein transport"/>
    <property type="evidence" value="ECO:0007669"/>
    <property type="project" value="UniProtKB-KW"/>
</dbReference>
<evidence type="ECO:0000256" key="16">
    <source>
        <dbReference type="ARBA" id="ARBA00022927"/>
    </source>
</evidence>
<keyword evidence="12" id="KW-0732">Signal</keyword>
<evidence type="ECO:0000256" key="12">
    <source>
        <dbReference type="ARBA" id="ARBA00022729"/>
    </source>
</evidence>
<dbReference type="GO" id="GO:0005770">
    <property type="term" value="C:late endosome"/>
    <property type="evidence" value="ECO:0007669"/>
    <property type="project" value="UniProtKB-SubCell"/>
</dbReference>
<keyword evidence="17" id="KW-1133">Transmembrane helix</keyword>
<evidence type="ECO:0000256" key="6">
    <source>
        <dbReference type="ARBA" id="ARBA00004603"/>
    </source>
</evidence>
<keyword evidence="18" id="KW-0472">Membrane</keyword>
<dbReference type="GO" id="GO:0043533">
    <property type="term" value="F:inositol 1,3,4,5 tetrakisphosphate binding"/>
    <property type="evidence" value="ECO:0007669"/>
    <property type="project" value="TreeGrafter"/>
</dbReference>
<dbReference type="STRING" id="246437.L9LA73"/>
<evidence type="ECO:0000256" key="10">
    <source>
        <dbReference type="ARBA" id="ARBA00022692"/>
    </source>
</evidence>
<keyword evidence="21" id="KW-0968">Cytoplasmic vesicle</keyword>
<gene>
    <name evidence="25" type="ORF">TREES_T100003774</name>
</gene>
<evidence type="ECO:0000256" key="14">
    <source>
        <dbReference type="ARBA" id="ARBA00022753"/>
    </source>
</evidence>
<reference evidence="26" key="2">
    <citation type="journal article" date="2013" name="Nat. Commun.">
        <title>Genome of the Chinese tree shrew.</title>
        <authorList>
            <person name="Fan Y."/>
            <person name="Huang Z.Y."/>
            <person name="Cao C.C."/>
            <person name="Chen C.S."/>
            <person name="Chen Y.X."/>
            <person name="Fan D.D."/>
            <person name="He J."/>
            <person name="Hou H.L."/>
            <person name="Hu L."/>
            <person name="Hu X.T."/>
            <person name="Jiang X.T."/>
            <person name="Lai R."/>
            <person name="Lang Y.S."/>
            <person name="Liang B."/>
            <person name="Liao S.G."/>
            <person name="Mu D."/>
            <person name="Ma Y.Y."/>
            <person name="Niu Y.Y."/>
            <person name="Sun X.Q."/>
            <person name="Xia J.Q."/>
            <person name="Xiao J."/>
            <person name="Xiong Z.Q."/>
            <person name="Xu L."/>
            <person name="Yang L."/>
            <person name="Zhang Y."/>
            <person name="Zhao W."/>
            <person name="Zhao X.D."/>
            <person name="Zheng Y.T."/>
            <person name="Zhou J.M."/>
            <person name="Zhu Y.B."/>
            <person name="Zhang G.J."/>
            <person name="Wang J."/>
            <person name="Yao Y.G."/>
        </authorList>
    </citation>
    <scope>NUCLEOTIDE SEQUENCE [LARGE SCALE GENOMIC DNA]</scope>
</reference>
<dbReference type="GO" id="GO:0005769">
    <property type="term" value="C:early endosome"/>
    <property type="evidence" value="ECO:0007669"/>
    <property type="project" value="UniProtKB-SubCell"/>
</dbReference>
<evidence type="ECO:0000256" key="2">
    <source>
        <dbReference type="ARBA" id="ARBA00004141"/>
    </source>
</evidence>
<keyword evidence="15" id="KW-0106">Calcium</keyword>
<evidence type="ECO:0000256" key="4">
    <source>
        <dbReference type="ARBA" id="ARBA00004484"/>
    </source>
</evidence>
<keyword evidence="13" id="KW-0677">Repeat</keyword>
<evidence type="ECO:0000256" key="19">
    <source>
        <dbReference type="ARBA" id="ARBA00023157"/>
    </source>
</evidence>
<keyword evidence="19" id="KW-1015">Disulfide bond</keyword>
<evidence type="ECO:0000256" key="7">
    <source>
        <dbReference type="ARBA" id="ARBA00022448"/>
    </source>
</evidence>
<proteinExistence type="inferred from homology"/>
<dbReference type="Proteomes" id="UP000011518">
    <property type="component" value="Unassembled WGS sequence"/>
</dbReference>
<evidence type="ECO:0000313" key="25">
    <source>
        <dbReference type="EMBL" id="ELW70632.1"/>
    </source>
</evidence>
<keyword evidence="16" id="KW-0653">Protein transport</keyword>